<evidence type="ECO:0008006" key="5">
    <source>
        <dbReference type="Google" id="ProtNLM"/>
    </source>
</evidence>
<dbReference type="HOGENOM" id="CLU_072799_4_0_7"/>
<reference evidence="3" key="1">
    <citation type="submission" date="2009-01" db="EMBL/GenBank/DDBJ databases">
        <title>Complete sequence of Anaeromyxobacter dehalogenans 2CP-1.</title>
        <authorList>
            <consortium name="US DOE Joint Genome Institute"/>
            <person name="Lucas S."/>
            <person name="Copeland A."/>
            <person name="Lapidus A."/>
            <person name="Glavina del Rio T."/>
            <person name="Dalin E."/>
            <person name="Tice H."/>
            <person name="Bruce D."/>
            <person name="Goodwin L."/>
            <person name="Pitluck S."/>
            <person name="Saunders E."/>
            <person name="Brettin T."/>
            <person name="Detter J.C."/>
            <person name="Han C."/>
            <person name="Larimer F."/>
            <person name="Land M."/>
            <person name="Hauser L."/>
            <person name="Kyrpides N."/>
            <person name="Ovchinnikova G."/>
            <person name="Beliaev A.S."/>
            <person name="Richardson P."/>
        </authorList>
    </citation>
    <scope>NUCLEOTIDE SEQUENCE</scope>
    <source>
        <strain evidence="3">2CP-1</strain>
    </source>
</reference>
<evidence type="ECO:0000313" key="4">
    <source>
        <dbReference type="Proteomes" id="UP000007089"/>
    </source>
</evidence>
<feature type="region of interest" description="Disordered" evidence="2">
    <location>
        <begin position="114"/>
        <end position="136"/>
    </location>
</feature>
<evidence type="ECO:0000256" key="2">
    <source>
        <dbReference type="SAM" id="MobiDB-lite"/>
    </source>
</evidence>
<dbReference type="Pfam" id="PF04519">
    <property type="entry name" value="Bactofilin"/>
    <property type="match status" value="1"/>
</dbReference>
<organism evidence="3 4">
    <name type="scientific">Anaeromyxobacter dehalogenans (strain ATCC BAA-258 / DSM 21875 / 2CP-1)</name>
    <dbReference type="NCBI Taxonomy" id="455488"/>
    <lineage>
        <taxon>Bacteria</taxon>
        <taxon>Pseudomonadati</taxon>
        <taxon>Myxococcota</taxon>
        <taxon>Myxococcia</taxon>
        <taxon>Myxococcales</taxon>
        <taxon>Cystobacterineae</taxon>
        <taxon>Anaeromyxobacteraceae</taxon>
        <taxon>Anaeromyxobacter</taxon>
    </lineage>
</organism>
<dbReference type="EMBL" id="CP001359">
    <property type="protein sequence ID" value="ACL65126.1"/>
    <property type="molecule type" value="Genomic_DNA"/>
</dbReference>
<keyword evidence="4" id="KW-1185">Reference proteome</keyword>
<protein>
    <recommendedName>
        <fullName evidence="5">Polymer-forming cytoskeletal protein</fullName>
    </recommendedName>
</protein>
<dbReference type="RefSeq" id="WP_012633050.1">
    <property type="nucleotide sequence ID" value="NC_011891.1"/>
</dbReference>
<accession>B8J6E5</accession>
<name>B8J6E5_ANAD2</name>
<gene>
    <name evidence="3" type="ordered locus">A2cp1_1784</name>
</gene>
<dbReference type="Proteomes" id="UP000007089">
    <property type="component" value="Chromosome"/>
</dbReference>
<dbReference type="AlphaFoldDB" id="B8J6E5"/>
<dbReference type="PANTHER" id="PTHR35024:SF4">
    <property type="entry name" value="POLYMER-FORMING CYTOSKELETAL PROTEIN"/>
    <property type="match status" value="1"/>
</dbReference>
<proteinExistence type="inferred from homology"/>
<sequence length="136" mass="14153">MAMIQKRDDPMQAPAGDLLLGKGVEFDGKLTFAGTVRIDAKFTGSITTEDVLVVGEQARIDAQITCGTVIVHGEVNGDIKAKTSVELHHTARVRGDIETPSLSIEKGVVFQGSTRMPGAGGERGGAVKPVTPAGTP</sequence>
<dbReference type="PANTHER" id="PTHR35024">
    <property type="entry name" value="HYPOTHETICAL CYTOSOLIC PROTEIN"/>
    <property type="match status" value="1"/>
</dbReference>
<evidence type="ECO:0000313" key="3">
    <source>
        <dbReference type="EMBL" id="ACL65126.1"/>
    </source>
</evidence>
<dbReference type="InterPro" id="IPR007607">
    <property type="entry name" value="BacA/B"/>
</dbReference>
<dbReference type="KEGG" id="acp:A2cp1_1784"/>
<evidence type="ECO:0000256" key="1">
    <source>
        <dbReference type="ARBA" id="ARBA00044755"/>
    </source>
</evidence>
<comment type="similarity">
    <text evidence="1">Belongs to the bactofilin family.</text>
</comment>